<dbReference type="OrthoDB" id="18412at2759"/>
<gene>
    <name evidence="6" type="ORF">C361_03336</name>
</gene>
<dbReference type="PANTHER" id="PTHR13483">
    <property type="entry name" value="BOX C_D SNORNA PROTEIN 1-RELATED"/>
    <property type="match status" value="1"/>
</dbReference>
<dbReference type="GO" id="GO:0005634">
    <property type="term" value="C:nucleus"/>
    <property type="evidence" value="ECO:0007669"/>
    <property type="project" value="TreeGrafter"/>
</dbReference>
<evidence type="ECO:0000256" key="2">
    <source>
        <dbReference type="ARBA" id="ARBA00022771"/>
    </source>
</evidence>
<dbReference type="CDD" id="cd23024">
    <property type="entry name" value="zf-HIT_ZNHIT2-3"/>
    <property type="match status" value="1"/>
</dbReference>
<sequence length="284" mass="31218">MAKQKKPPKYSTLSIALYTMPKNAAQNVETCAVCSQHPPKYRCSSCPLRYCSVSCYKAHKNQCNAVTQQQSAIHPTEPLGSEIGVLSQATVGAVPERVSNSEEHSMNNASLRPLVSLNWPPEPDPGLFTDPLLKDDPKPLRHEELLRIAQSTSLRALLVDRTLICILQLLDTLPPPARHSALSKLLGFDPQSLSNTSNTLINGRDSPPPLDELLGALARGVGETVEEAVQDEGWWLNGPKNKIWITEREKKLMRLFAGNVCLAIDGKIEDGDLVWGQGELAWDV</sequence>
<organism evidence="6 7">
    <name type="scientific">Cryptococcus neoformans Tu259-1</name>
    <dbReference type="NCBI Taxonomy" id="1230072"/>
    <lineage>
        <taxon>Eukaryota</taxon>
        <taxon>Fungi</taxon>
        <taxon>Dikarya</taxon>
        <taxon>Basidiomycota</taxon>
        <taxon>Agaricomycotina</taxon>
        <taxon>Tremellomycetes</taxon>
        <taxon>Tremellales</taxon>
        <taxon>Cryptococcaceae</taxon>
        <taxon>Cryptococcus</taxon>
        <taxon>Cryptococcus neoformans species complex</taxon>
    </lineage>
</organism>
<comment type="caution">
    <text evidence="6">The sequence shown here is derived from an EMBL/GenBank/DDBJ whole genome shotgun (WGS) entry which is preliminary data.</text>
</comment>
<evidence type="ECO:0000256" key="4">
    <source>
        <dbReference type="PROSITE-ProRule" id="PRU00453"/>
    </source>
</evidence>
<evidence type="ECO:0000313" key="6">
    <source>
        <dbReference type="EMBL" id="OXG21909.1"/>
    </source>
</evidence>
<dbReference type="PROSITE" id="PS51083">
    <property type="entry name" value="ZF_HIT"/>
    <property type="match status" value="1"/>
</dbReference>
<dbReference type="GO" id="GO:0000463">
    <property type="term" value="P:maturation of LSU-rRNA from tricistronic rRNA transcript (SSU-rRNA, 5.8S rRNA, LSU-rRNA)"/>
    <property type="evidence" value="ECO:0007669"/>
    <property type="project" value="TreeGrafter"/>
</dbReference>
<dbReference type="GO" id="GO:0070761">
    <property type="term" value="C:pre-snoRNP complex"/>
    <property type="evidence" value="ECO:0007669"/>
    <property type="project" value="TreeGrafter"/>
</dbReference>
<dbReference type="Gene3D" id="3.30.60.190">
    <property type="match status" value="1"/>
</dbReference>
<dbReference type="GO" id="GO:0048254">
    <property type="term" value="P:snoRNA localization"/>
    <property type="evidence" value="ECO:0007669"/>
    <property type="project" value="TreeGrafter"/>
</dbReference>
<evidence type="ECO:0000259" key="5">
    <source>
        <dbReference type="PROSITE" id="PS51083"/>
    </source>
</evidence>
<evidence type="ECO:0000256" key="1">
    <source>
        <dbReference type="ARBA" id="ARBA00022723"/>
    </source>
</evidence>
<name>A0A854QEU0_CRYNE</name>
<dbReference type="InterPro" id="IPR007529">
    <property type="entry name" value="Znf_HIT"/>
</dbReference>
<keyword evidence="2 4" id="KW-0863">Zinc-finger</keyword>
<dbReference type="InterPro" id="IPR051639">
    <property type="entry name" value="BCD1"/>
</dbReference>
<dbReference type="PANTHER" id="PTHR13483:SF11">
    <property type="entry name" value="ZINC FINGER HIT DOMAIN-CONTAINING PROTEIN 3"/>
    <property type="match status" value="1"/>
</dbReference>
<evidence type="ECO:0000256" key="3">
    <source>
        <dbReference type="ARBA" id="ARBA00022833"/>
    </source>
</evidence>
<dbReference type="GO" id="GO:0008270">
    <property type="term" value="F:zinc ion binding"/>
    <property type="evidence" value="ECO:0007669"/>
    <property type="project" value="UniProtKB-UniRule"/>
</dbReference>
<reference evidence="6 7" key="1">
    <citation type="submission" date="2017-06" db="EMBL/GenBank/DDBJ databases">
        <title>Global population genomics of the pathogenic fungus Cryptococcus neoformans var. grubii.</title>
        <authorList>
            <person name="Cuomo C."/>
            <person name="Litvintseva A."/>
            <person name="Chen Y."/>
            <person name="Young S."/>
            <person name="Zeng Q."/>
            <person name="Chapman S."/>
            <person name="Gujja S."/>
            <person name="Saif S."/>
            <person name="Birren B."/>
        </authorList>
    </citation>
    <scope>NUCLEOTIDE SEQUENCE [LARGE SCALE GENOMIC DNA]</scope>
    <source>
        <strain evidence="6 7">Tu259-1</strain>
    </source>
</reference>
<proteinExistence type="predicted"/>
<protein>
    <recommendedName>
        <fullName evidence="5">HIT-type domain-containing protein</fullName>
    </recommendedName>
</protein>
<accession>A0A854QEU0</accession>
<evidence type="ECO:0000313" key="7">
    <source>
        <dbReference type="Proteomes" id="UP000199727"/>
    </source>
</evidence>
<dbReference type="EMBL" id="AMKT01000041">
    <property type="protein sequence ID" value="OXG21909.1"/>
    <property type="molecule type" value="Genomic_DNA"/>
</dbReference>
<dbReference type="AlphaFoldDB" id="A0A854QEU0"/>
<dbReference type="GO" id="GO:0000492">
    <property type="term" value="P:box C/D snoRNP assembly"/>
    <property type="evidence" value="ECO:0007669"/>
    <property type="project" value="TreeGrafter"/>
</dbReference>
<keyword evidence="3" id="KW-0862">Zinc</keyword>
<feature type="domain" description="HIT-type" evidence="5">
    <location>
        <begin position="31"/>
        <end position="63"/>
    </location>
</feature>
<keyword evidence="1" id="KW-0479">Metal-binding</keyword>
<dbReference type="SUPFAM" id="SSF144232">
    <property type="entry name" value="HIT/MYND zinc finger-like"/>
    <property type="match status" value="1"/>
</dbReference>
<dbReference type="Proteomes" id="UP000199727">
    <property type="component" value="Unassembled WGS sequence"/>
</dbReference>
<dbReference type="Pfam" id="PF04438">
    <property type="entry name" value="zf-HIT"/>
    <property type="match status" value="1"/>
</dbReference>